<protein>
    <recommendedName>
        <fullName evidence="1">Transcription regulator PadR N-terminal domain-containing protein</fullName>
    </recommendedName>
</protein>
<sequence length="219" mass="24731">MRKASKVDEAALRDRAIAWLRSKGYHIEAGKQLLVSKIDIYAVKDGEKLAVQVLGDAEEYKQGMQVLLAARAELGDVTCMLLLPTVTQKIREVADKLGIRVVAMDEIGVRESEVAETRLSDTKLKVLAAIYCCEKEGKDAYGYAIWRALKKSFNMFKDFEDMGNVYRHLDELERMKYIKLAEVTTTGKARKIYKLTAKARQLLEEQGMSYVEKLISAGE</sequence>
<feature type="domain" description="Transcription regulator PadR N-terminal" evidence="1">
    <location>
        <begin position="138"/>
        <end position="204"/>
    </location>
</feature>
<gene>
    <name evidence="2" type="ORF">DRJ33_08540</name>
</gene>
<dbReference type="InterPro" id="IPR005149">
    <property type="entry name" value="Tscrpt_reg_PadR_N"/>
</dbReference>
<proteinExistence type="predicted"/>
<reference evidence="2 3" key="1">
    <citation type="submission" date="2018-06" db="EMBL/GenBank/DDBJ databases">
        <title>Extensive metabolic versatility and redundancy in microbially diverse, dynamic hydrothermal sediments.</title>
        <authorList>
            <person name="Dombrowski N."/>
            <person name="Teske A."/>
            <person name="Baker B.J."/>
        </authorList>
    </citation>
    <scope>NUCLEOTIDE SEQUENCE [LARGE SCALE GENOMIC DNA]</scope>
    <source>
        <strain evidence="2">B34_G17</strain>
    </source>
</reference>
<organism evidence="2 3">
    <name type="scientific">Thermoproteota archaeon</name>
    <dbReference type="NCBI Taxonomy" id="2056631"/>
    <lineage>
        <taxon>Archaea</taxon>
        <taxon>Thermoproteota</taxon>
    </lineage>
</organism>
<evidence type="ECO:0000313" key="2">
    <source>
        <dbReference type="EMBL" id="RLE49100.1"/>
    </source>
</evidence>
<dbReference type="InterPro" id="IPR036388">
    <property type="entry name" value="WH-like_DNA-bd_sf"/>
</dbReference>
<comment type="caution">
    <text evidence="2">The sequence shown here is derived from an EMBL/GenBank/DDBJ whole genome shotgun (WGS) entry which is preliminary data.</text>
</comment>
<dbReference type="EMBL" id="QMQX01000226">
    <property type="protein sequence ID" value="RLE49100.1"/>
    <property type="molecule type" value="Genomic_DNA"/>
</dbReference>
<evidence type="ECO:0000313" key="3">
    <source>
        <dbReference type="Proteomes" id="UP000272051"/>
    </source>
</evidence>
<evidence type="ECO:0000259" key="1">
    <source>
        <dbReference type="Pfam" id="PF03551"/>
    </source>
</evidence>
<dbReference type="Gene3D" id="1.10.10.10">
    <property type="entry name" value="Winged helix-like DNA-binding domain superfamily/Winged helix DNA-binding domain"/>
    <property type="match status" value="1"/>
</dbReference>
<dbReference type="AlphaFoldDB" id="A0A497EQX0"/>
<accession>A0A497EQX0</accession>
<dbReference type="SUPFAM" id="SSF46785">
    <property type="entry name" value="Winged helix' DNA-binding domain"/>
    <property type="match status" value="1"/>
</dbReference>
<dbReference type="Proteomes" id="UP000272051">
    <property type="component" value="Unassembled WGS sequence"/>
</dbReference>
<name>A0A497EQX0_9CREN</name>
<dbReference type="InterPro" id="IPR036390">
    <property type="entry name" value="WH_DNA-bd_sf"/>
</dbReference>
<dbReference type="Pfam" id="PF03551">
    <property type="entry name" value="PadR"/>
    <property type="match status" value="1"/>
</dbReference>